<proteinExistence type="predicted"/>
<evidence type="ECO:0000313" key="2">
    <source>
        <dbReference type="EMBL" id="EGD93659.1"/>
    </source>
</evidence>
<dbReference type="EMBL" id="GG698480">
    <property type="protein sequence ID" value="EGD93659.1"/>
    <property type="molecule type" value="Genomic_DNA"/>
</dbReference>
<reference evidence="3" key="1">
    <citation type="journal article" date="2012" name="MBio">
        <title>Comparative genome analysis of Trichophyton rubrum and related dermatophytes reveals candidate genes involved in infection.</title>
        <authorList>
            <person name="Martinez D.A."/>
            <person name="Oliver B.G."/>
            <person name="Graeser Y."/>
            <person name="Goldberg J.M."/>
            <person name="Li W."/>
            <person name="Martinez-Rossi N.M."/>
            <person name="Monod M."/>
            <person name="Shelest E."/>
            <person name="Barton R.C."/>
            <person name="Birch E."/>
            <person name="Brakhage A.A."/>
            <person name="Chen Z."/>
            <person name="Gurr S.J."/>
            <person name="Heiman D."/>
            <person name="Heitman J."/>
            <person name="Kosti I."/>
            <person name="Rossi A."/>
            <person name="Saif S."/>
            <person name="Samalova M."/>
            <person name="Saunders C.W."/>
            <person name="Shea T."/>
            <person name="Summerbell R.C."/>
            <person name="Xu J."/>
            <person name="Young S."/>
            <person name="Zeng Q."/>
            <person name="Birren B.W."/>
            <person name="Cuomo C.A."/>
            <person name="White T.C."/>
        </authorList>
    </citation>
    <scope>NUCLEOTIDE SEQUENCE [LARGE SCALE GENOMIC DNA]</scope>
    <source>
        <strain evidence="3">CBS 112818</strain>
    </source>
</reference>
<evidence type="ECO:0000256" key="1">
    <source>
        <dbReference type="SAM" id="MobiDB-lite"/>
    </source>
</evidence>
<feature type="region of interest" description="Disordered" evidence="1">
    <location>
        <begin position="35"/>
        <end position="59"/>
    </location>
</feature>
<protein>
    <submittedName>
        <fullName evidence="2">Uncharacterized protein</fullName>
    </submittedName>
</protein>
<keyword evidence="3" id="KW-1185">Reference proteome</keyword>
<dbReference type="HOGENOM" id="CLU_2962568_0_0_1"/>
<dbReference type="AlphaFoldDB" id="F2RQR0"/>
<accession>F2RQR0</accession>
<sequence>MGQELMRYSSQSYDGEAKSYDFWASDPRYSPVVVGYNGPRRSSNRARPRALEGTAQARN</sequence>
<evidence type="ECO:0000313" key="3">
    <source>
        <dbReference type="Proteomes" id="UP000009172"/>
    </source>
</evidence>
<gene>
    <name evidence="2" type="ORF">TESG_01200</name>
</gene>
<name>F2RQR0_TRIT1</name>
<organism evidence="2 3">
    <name type="scientific">Trichophyton tonsurans (strain CBS 112818)</name>
    <name type="common">Scalp ringworm fungus</name>
    <dbReference type="NCBI Taxonomy" id="647933"/>
    <lineage>
        <taxon>Eukaryota</taxon>
        <taxon>Fungi</taxon>
        <taxon>Dikarya</taxon>
        <taxon>Ascomycota</taxon>
        <taxon>Pezizomycotina</taxon>
        <taxon>Eurotiomycetes</taxon>
        <taxon>Eurotiomycetidae</taxon>
        <taxon>Onygenales</taxon>
        <taxon>Arthrodermataceae</taxon>
        <taxon>Trichophyton</taxon>
    </lineage>
</organism>
<dbReference type="Proteomes" id="UP000009172">
    <property type="component" value="Unassembled WGS sequence"/>
</dbReference>